<feature type="transmembrane region" description="Helical" evidence="7">
    <location>
        <begin position="103"/>
        <end position="121"/>
    </location>
</feature>
<dbReference type="PANTHER" id="PTHR48022:SF45">
    <property type="entry name" value="MAJOR FACILITATOR SUPERFAMILY (MFS) PROFILE DOMAIN-CONTAINING PROTEIN-RELATED"/>
    <property type="match status" value="1"/>
</dbReference>
<evidence type="ECO:0000256" key="1">
    <source>
        <dbReference type="ARBA" id="ARBA00004141"/>
    </source>
</evidence>
<dbReference type="InterPro" id="IPR036259">
    <property type="entry name" value="MFS_trans_sf"/>
</dbReference>
<dbReference type="SUPFAM" id="SSF103473">
    <property type="entry name" value="MFS general substrate transporter"/>
    <property type="match status" value="1"/>
</dbReference>
<protein>
    <recommendedName>
        <fullName evidence="8">Major facilitator superfamily (MFS) profile domain-containing protein</fullName>
    </recommendedName>
</protein>
<dbReference type="Proteomes" id="UP000053328">
    <property type="component" value="Unassembled WGS sequence"/>
</dbReference>
<dbReference type="HOGENOM" id="CLU_001265_30_2_1"/>
<reference evidence="9 10" key="1">
    <citation type="submission" date="2015-01" db="EMBL/GenBank/DDBJ databases">
        <title>The Genome Sequence of Exophiala spinifera CBS89968.</title>
        <authorList>
            <consortium name="The Broad Institute Genomics Platform"/>
            <person name="Cuomo C."/>
            <person name="de Hoog S."/>
            <person name="Gorbushina A."/>
            <person name="Stielow B."/>
            <person name="Teixiera M."/>
            <person name="Abouelleil A."/>
            <person name="Chapman S.B."/>
            <person name="Priest M."/>
            <person name="Young S.K."/>
            <person name="Wortman J."/>
            <person name="Nusbaum C."/>
            <person name="Birren B."/>
        </authorList>
    </citation>
    <scope>NUCLEOTIDE SEQUENCE [LARGE SCALE GENOMIC DNA]</scope>
    <source>
        <strain evidence="9 10">CBS 89968</strain>
    </source>
</reference>
<evidence type="ECO:0000256" key="4">
    <source>
        <dbReference type="ARBA" id="ARBA00022692"/>
    </source>
</evidence>
<name>A0A0D1ZZ47_9EURO</name>
<evidence type="ECO:0000259" key="8">
    <source>
        <dbReference type="PROSITE" id="PS50850"/>
    </source>
</evidence>
<keyword evidence="4 7" id="KW-0812">Transmembrane</keyword>
<dbReference type="PANTHER" id="PTHR48022">
    <property type="entry name" value="PLASTIDIC GLUCOSE TRANSPORTER 4"/>
    <property type="match status" value="1"/>
</dbReference>
<dbReference type="PRINTS" id="PR00171">
    <property type="entry name" value="SUGRTRNSPORT"/>
</dbReference>
<keyword evidence="6 7" id="KW-0472">Membrane</keyword>
<dbReference type="GO" id="GO:0016020">
    <property type="term" value="C:membrane"/>
    <property type="evidence" value="ECO:0007669"/>
    <property type="project" value="UniProtKB-SubCell"/>
</dbReference>
<proteinExistence type="inferred from homology"/>
<evidence type="ECO:0000256" key="7">
    <source>
        <dbReference type="SAM" id="Phobius"/>
    </source>
</evidence>
<evidence type="ECO:0000313" key="9">
    <source>
        <dbReference type="EMBL" id="KIW17932.1"/>
    </source>
</evidence>
<sequence length="241" mass="25796">MARKYLFSLRGPALRSAQVWAVILPAYVLFGWNNGVAGPLLNLPSWVTTFPEIDTVHTEGSTRAHHSRIQGTVVATYTLGAFLGSLSCIYMGDRLGRIRTMQLGALINIVGTILQATSMSLPQLVVGRLITGLGLGAVSATAPNWQSECSKSAHRGATVVLESVFISGGLALSGWVNLGMRFVTSSASWRLPLSLSALWAILVIIGSSTLPESPRWLILKGRNEEAREVLASLEGVDSTHT</sequence>
<keyword evidence="5 7" id="KW-1133">Transmembrane helix</keyword>
<evidence type="ECO:0000256" key="5">
    <source>
        <dbReference type="ARBA" id="ARBA00022989"/>
    </source>
</evidence>
<dbReference type="InterPro" id="IPR003663">
    <property type="entry name" value="Sugar/inositol_transpt"/>
</dbReference>
<keyword evidence="10" id="KW-1185">Reference proteome</keyword>
<dbReference type="InterPro" id="IPR020846">
    <property type="entry name" value="MFS_dom"/>
</dbReference>
<evidence type="ECO:0000256" key="6">
    <source>
        <dbReference type="ARBA" id="ARBA00023136"/>
    </source>
</evidence>
<dbReference type="Pfam" id="PF00083">
    <property type="entry name" value="Sugar_tr"/>
    <property type="match status" value="1"/>
</dbReference>
<dbReference type="Gene3D" id="1.20.1250.20">
    <property type="entry name" value="MFS general substrate transporter like domains"/>
    <property type="match status" value="1"/>
</dbReference>
<feature type="transmembrane region" description="Helical" evidence="7">
    <location>
        <begin position="69"/>
        <end position="91"/>
    </location>
</feature>
<accession>A0A0D1ZZ47</accession>
<evidence type="ECO:0000313" key="10">
    <source>
        <dbReference type="Proteomes" id="UP000053328"/>
    </source>
</evidence>
<dbReference type="VEuPathDB" id="FungiDB:PV08_05127"/>
<dbReference type="PROSITE" id="PS50850">
    <property type="entry name" value="MFS"/>
    <property type="match status" value="1"/>
</dbReference>
<comment type="subcellular location">
    <subcellularLocation>
        <location evidence="1">Membrane</location>
        <topology evidence="1">Multi-pass membrane protein</topology>
    </subcellularLocation>
</comment>
<feature type="transmembrane region" description="Helical" evidence="7">
    <location>
        <begin position="157"/>
        <end position="177"/>
    </location>
</feature>
<dbReference type="GeneID" id="27332210"/>
<feature type="transmembrane region" description="Helical" evidence="7">
    <location>
        <begin position="12"/>
        <end position="32"/>
    </location>
</feature>
<dbReference type="InterPro" id="IPR005828">
    <property type="entry name" value="MFS_sugar_transport-like"/>
</dbReference>
<dbReference type="OrthoDB" id="6133115at2759"/>
<organism evidence="9 10">
    <name type="scientific">Exophiala spinifera</name>
    <dbReference type="NCBI Taxonomy" id="91928"/>
    <lineage>
        <taxon>Eukaryota</taxon>
        <taxon>Fungi</taxon>
        <taxon>Dikarya</taxon>
        <taxon>Ascomycota</taxon>
        <taxon>Pezizomycotina</taxon>
        <taxon>Eurotiomycetes</taxon>
        <taxon>Chaetothyriomycetidae</taxon>
        <taxon>Chaetothyriales</taxon>
        <taxon>Herpotrichiellaceae</taxon>
        <taxon>Exophiala</taxon>
    </lineage>
</organism>
<gene>
    <name evidence="9" type="ORF">PV08_05127</name>
</gene>
<dbReference type="EMBL" id="KN847494">
    <property type="protein sequence ID" value="KIW17932.1"/>
    <property type="molecule type" value="Genomic_DNA"/>
</dbReference>
<dbReference type="GO" id="GO:0005351">
    <property type="term" value="F:carbohydrate:proton symporter activity"/>
    <property type="evidence" value="ECO:0007669"/>
    <property type="project" value="TreeGrafter"/>
</dbReference>
<evidence type="ECO:0000256" key="3">
    <source>
        <dbReference type="ARBA" id="ARBA00022448"/>
    </source>
</evidence>
<comment type="similarity">
    <text evidence="2">Belongs to the major facilitator superfamily. Sugar transporter (TC 2.A.1.1) family.</text>
</comment>
<dbReference type="RefSeq" id="XP_016238148.1">
    <property type="nucleotide sequence ID" value="XM_016379471.1"/>
</dbReference>
<evidence type="ECO:0000256" key="2">
    <source>
        <dbReference type="ARBA" id="ARBA00010992"/>
    </source>
</evidence>
<feature type="transmembrane region" description="Helical" evidence="7">
    <location>
        <begin position="189"/>
        <end position="210"/>
    </location>
</feature>
<keyword evidence="3" id="KW-0813">Transport</keyword>
<dbReference type="InterPro" id="IPR050360">
    <property type="entry name" value="MFS_Sugar_Transporters"/>
</dbReference>
<feature type="domain" description="Major facilitator superfamily (MFS) profile" evidence="8">
    <location>
        <begin position="19"/>
        <end position="241"/>
    </location>
</feature>
<dbReference type="AlphaFoldDB" id="A0A0D1ZZ47"/>